<dbReference type="AlphaFoldDB" id="A0A1I6VQN3"/>
<dbReference type="EMBL" id="FOZZ01000016">
    <property type="protein sequence ID" value="SFT16033.1"/>
    <property type="molecule type" value="Genomic_DNA"/>
</dbReference>
<gene>
    <name evidence="2" type="ORF">SAMN05660206_11642</name>
</gene>
<sequence length="242" mass="27212">MKKLINILPFLLCIGIFSCTAGTTAKTEQTEVQPIEAMESPLLTEEQESEQKPDIAQEGDTLKIYQFDVTVGGKTWPREQVYIEQAQLMKMDEKGPFPLVVILKGPPIDGKQGADLRLWFSIPADYDGSAIRHDLAKNETGEYVISFSEDEEAYTTWVAPWINTYDHENRKAINDPKTSGTVTLESFDQSANRLRITFDGVLFGASSDTTTHTQTAKGTIELQFSVYDIKAETERMMKEWGL</sequence>
<dbReference type="RefSeq" id="WP_093367515.1">
    <property type="nucleotide sequence ID" value="NZ_FOZZ01000016.1"/>
</dbReference>
<evidence type="ECO:0000313" key="2">
    <source>
        <dbReference type="EMBL" id="SFT16033.1"/>
    </source>
</evidence>
<feature type="chain" id="PRO_5011476801" description="Lipoprotein" evidence="1">
    <location>
        <begin position="22"/>
        <end position="242"/>
    </location>
</feature>
<dbReference type="PROSITE" id="PS51257">
    <property type="entry name" value="PROKAR_LIPOPROTEIN"/>
    <property type="match status" value="1"/>
</dbReference>
<accession>A0A1I6VQN3</accession>
<evidence type="ECO:0000256" key="1">
    <source>
        <dbReference type="SAM" id="SignalP"/>
    </source>
</evidence>
<dbReference type="OrthoDB" id="881763at2"/>
<keyword evidence="3" id="KW-1185">Reference proteome</keyword>
<organism evidence="2 3">
    <name type="scientific">Sphingobacterium wenxiniae</name>
    <dbReference type="NCBI Taxonomy" id="683125"/>
    <lineage>
        <taxon>Bacteria</taxon>
        <taxon>Pseudomonadati</taxon>
        <taxon>Bacteroidota</taxon>
        <taxon>Sphingobacteriia</taxon>
        <taxon>Sphingobacteriales</taxon>
        <taxon>Sphingobacteriaceae</taxon>
        <taxon>Sphingobacterium</taxon>
    </lineage>
</organism>
<protein>
    <recommendedName>
        <fullName evidence="4">Lipoprotein</fullName>
    </recommendedName>
</protein>
<reference evidence="2 3" key="1">
    <citation type="submission" date="2016-10" db="EMBL/GenBank/DDBJ databases">
        <authorList>
            <person name="de Groot N.N."/>
        </authorList>
    </citation>
    <scope>NUCLEOTIDE SEQUENCE [LARGE SCALE GENOMIC DNA]</scope>
    <source>
        <strain evidence="2 3">DSM 22789</strain>
    </source>
</reference>
<name>A0A1I6VQN3_9SPHI</name>
<dbReference type="Proteomes" id="UP000198785">
    <property type="component" value="Unassembled WGS sequence"/>
</dbReference>
<proteinExistence type="predicted"/>
<evidence type="ECO:0008006" key="4">
    <source>
        <dbReference type="Google" id="ProtNLM"/>
    </source>
</evidence>
<feature type="signal peptide" evidence="1">
    <location>
        <begin position="1"/>
        <end position="21"/>
    </location>
</feature>
<dbReference type="STRING" id="683125.SAMN05660206_11642"/>
<keyword evidence="1" id="KW-0732">Signal</keyword>
<evidence type="ECO:0000313" key="3">
    <source>
        <dbReference type="Proteomes" id="UP000198785"/>
    </source>
</evidence>